<keyword evidence="4" id="KW-1185">Reference proteome</keyword>
<protein>
    <submittedName>
        <fullName evidence="2">Uncharacterized protein</fullName>
    </submittedName>
</protein>
<dbReference type="RefSeq" id="WP_160169174.1">
    <property type="nucleotide sequence ID" value="NZ_BNAB01000046.1"/>
</dbReference>
<evidence type="ECO:0000313" key="5">
    <source>
        <dbReference type="Proteomes" id="UP000634647"/>
    </source>
</evidence>
<gene>
    <name evidence="2" type="ORF">GCM10008024_41080</name>
    <name evidence="3" type="ORF">SAMN05444006_1565</name>
</gene>
<dbReference type="Proteomes" id="UP000199541">
    <property type="component" value="Unassembled WGS sequence"/>
</dbReference>
<accession>A0AAN5A1J2</accession>
<reference evidence="3 4" key="2">
    <citation type="submission" date="2016-10" db="EMBL/GenBank/DDBJ databases">
        <authorList>
            <person name="Varghese N."/>
            <person name="Submissions S."/>
        </authorList>
    </citation>
    <scope>NUCLEOTIDE SEQUENCE [LARGE SCALE GENOMIC DNA]</scope>
    <source>
        <strain evidence="3 4">DSM 24802</strain>
    </source>
</reference>
<evidence type="ECO:0000256" key="1">
    <source>
        <dbReference type="SAM" id="MobiDB-lite"/>
    </source>
</evidence>
<evidence type="ECO:0000313" key="2">
    <source>
        <dbReference type="EMBL" id="GHE06519.1"/>
    </source>
</evidence>
<reference evidence="2" key="3">
    <citation type="submission" date="2023-06" db="EMBL/GenBank/DDBJ databases">
        <authorList>
            <person name="Sun Q."/>
            <person name="Zhou Y."/>
        </authorList>
    </citation>
    <scope>NUCLEOTIDE SEQUENCE</scope>
    <source>
        <strain evidence="2">CGMCC 1.10859</strain>
    </source>
</reference>
<evidence type="ECO:0000313" key="3">
    <source>
        <dbReference type="EMBL" id="SDX96977.1"/>
    </source>
</evidence>
<evidence type="ECO:0000313" key="4">
    <source>
        <dbReference type="Proteomes" id="UP000199541"/>
    </source>
</evidence>
<dbReference type="EMBL" id="FNOB01000056">
    <property type="protein sequence ID" value="SDX96977.1"/>
    <property type="molecule type" value="Genomic_DNA"/>
</dbReference>
<dbReference type="AlphaFoldDB" id="A0AAN5A1J2"/>
<feature type="compositionally biased region" description="Basic and acidic residues" evidence="1">
    <location>
        <begin position="33"/>
        <end position="43"/>
    </location>
</feature>
<feature type="region of interest" description="Disordered" evidence="1">
    <location>
        <begin position="1"/>
        <end position="50"/>
    </location>
</feature>
<comment type="caution">
    <text evidence="2">The sequence shown here is derived from an EMBL/GenBank/DDBJ whole genome shotgun (WGS) entry which is preliminary data.</text>
</comment>
<organism evidence="2 5">
    <name type="scientific">Allgaiera indica</name>
    <dbReference type="NCBI Taxonomy" id="765699"/>
    <lineage>
        <taxon>Bacteria</taxon>
        <taxon>Pseudomonadati</taxon>
        <taxon>Pseudomonadota</taxon>
        <taxon>Alphaproteobacteria</taxon>
        <taxon>Rhodobacterales</taxon>
        <taxon>Paracoccaceae</taxon>
        <taxon>Allgaiera</taxon>
    </lineage>
</organism>
<reference evidence="2" key="1">
    <citation type="journal article" date="2014" name="Int. J. Syst. Evol. Microbiol.">
        <title>Complete genome sequence of Corynebacterium casei LMG S-19264T (=DSM 44701T), isolated from a smear-ripened cheese.</title>
        <authorList>
            <consortium name="US DOE Joint Genome Institute (JGI-PGF)"/>
            <person name="Walter F."/>
            <person name="Albersmeier A."/>
            <person name="Kalinowski J."/>
            <person name="Ruckert C."/>
        </authorList>
    </citation>
    <scope>NUCLEOTIDE SEQUENCE</scope>
    <source>
        <strain evidence="2">CGMCC 1.10859</strain>
    </source>
</reference>
<sequence>MMALDATETLEEAGLTPIEETSREEPQEEDAEAHDSDWADRRHTLFATSA</sequence>
<name>A0AAN5A1J2_9RHOB</name>
<dbReference type="Proteomes" id="UP000634647">
    <property type="component" value="Unassembled WGS sequence"/>
</dbReference>
<proteinExistence type="predicted"/>
<dbReference type="EMBL" id="BNAB01000046">
    <property type="protein sequence ID" value="GHE06519.1"/>
    <property type="molecule type" value="Genomic_DNA"/>
</dbReference>